<reference evidence="3" key="1">
    <citation type="journal article" date="2005" name="Nature">
        <title>The map-based sequence of the rice genome.</title>
        <authorList>
            <consortium name="International rice genome sequencing project (IRGSP)"/>
            <person name="Matsumoto T."/>
            <person name="Wu J."/>
            <person name="Kanamori H."/>
            <person name="Katayose Y."/>
            <person name="Fujisawa M."/>
            <person name="Namiki N."/>
            <person name="Mizuno H."/>
            <person name="Yamamoto K."/>
            <person name="Antonio B.A."/>
            <person name="Baba T."/>
            <person name="Sakata K."/>
            <person name="Nagamura Y."/>
            <person name="Aoki H."/>
            <person name="Arikawa K."/>
            <person name="Arita K."/>
            <person name="Bito T."/>
            <person name="Chiden Y."/>
            <person name="Fujitsuka N."/>
            <person name="Fukunaka R."/>
            <person name="Hamada M."/>
            <person name="Harada C."/>
            <person name="Hayashi A."/>
            <person name="Hijishita S."/>
            <person name="Honda M."/>
            <person name="Hosokawa S."/>
            <person name="Ichikawa Y."/>
            <person name="Idonuma A."/>
            <person name="Iijima M."/>
            <person name="Ikeda M."/>
            <person name="Ikeno M."/>
            <person name="Ito K."/>
            <person name="Ito S."/>
            <person name="Ito T."/>
            <person name="Ito Y."/>
            <person name="Ito Y."/>
            <person name="Iwabuchi A."/>
            <person name="Kamiya K."/>
            <person name="Karasawa W."/>
            <person name="Kurita K."/>
            <person name="Katagiri S."/>
            <person name="Kikuta A."/>
            <person name="Kobayashi H."/>
            <person name="Kobayashi N."/>
            <person name="Machita K."/>
            <person name="Maehara T."/>
            <person name="Masukawa M."/>
            <person name="Mizubayashi T."/>
            <person name="Mukai Y."/>
            <person name="Nagasaki H."/>
            <person name="Nagata Y."/>
            <person name="Naito S."/>
            <person name="Nakashima M."/>
            <person name="Nakama Y."/>
            <person name="Nakamichi Y."/>
            <person name="Nakamura M."/>
            <person name="Meguro A."/>
            <person name="Negishi M."/>
            <person name="Ohta I."/>
            <person name="Ohta T."/>
            <person name="Okamoto M."/>
            <person name="Ono N."/>
            <person name="Saji S."/>
            <person name="Sakaguchi M."/>
            <person name="Sakai K."/>
            <person name="Shibata M."/>
            <person name="Shimokawa T."/>
            <person name="Song J."/>
            <person name="Takazaki Y."/>
            <person name="Terasawa K."/>
            <person name="Tsugane M."/>
            <person name="Tsuji K."/>
            <person name="Ueda S."/>
            <person name="Waki K."/>
            <person name="Yamagata H."/>
            <person name="Yamamoto M."/>
            <person name="Yamamoto S."/>
            <person name="Yamane H."/>
            <person name="Yoshiki S."/>
            <person name="Yoshihara R."/>
            <person name="Yukawa K."/>
            <person name="Zhong H."/>
            <person name="Yano M."/>
            <person name="Yuan Q."/>
            <person name="Ouyang S."/>
            <person name="Liu J."/>
            <person name="Jones K.M."/>
            <person name="Gansberger K."/>
            <person name="Moffat K."/>
            <person name="Hill J."/>
            <person name="Bera J."/>
            <person name="Fadrosh D."/>
            <person name="Jin S."/>
            <person name="Johri S."/>
            <person name="Kim M."/>
            <person name="Overton L."/>
            <person name="Reardon M."/>
            <person name="Tsitrin T."/>
            <person name="Vuong H."/>
            <person name="Weaver B."/>
            <person name="Ciecko A."/>
            <person name="Tallon L."/>
            <person name="Jackson J."/>
            <person name="Pai G."/>
            <person name="Aken S.V."/>
            <person name="Utterback T."/>
            <person name="Reidmuller S."/>
            <person name="Feldblyum T."/>
            <person name="Hsiao J."/>
            <person name="Zismann V."/>
            <person name="Iobst S."/>
            <person name="de Vazeille A.R."/>
            <person name="Buell C.R."/>
            <person name="Ying K."/>
            <person name="Li Y."/>
            <person name="Lu T."/>
            <person name="Huang Y."/>
            <person name="Zhao Q."/>
            <person name="Feng Q."/>
            <person name="Zhang L."/>
            <person name="Zhu J."/>
            <person name="Weng Q."/>
            <person name="Mu J."/>
            <person name="Lu Y."/>
            <person name="Fan D."/>
            <person name="Liu Y."/>
            <person name="Guan J."/>
            <person name="Zhang Y."/>
            <person name="Yu S."/>
            <person name="Liu X."/>
            <person name="Zhang Y."/>
            <person name="Hong G."/>
            <person name="Han B."/>
            <person name="Choisne N."/>
            <person name="Demange N."/>
            <person name="Orjeda G."/>
            <person name="Samain S."/>
            <person name="Cattolico L."/>
            <person name="Pelletier E."/>
            <person name="Couloux A."/>
            <person name="Segurens B."/>
            <person name="Wincker P."/>
            <person name="D'Hont A."/>
            <person name="Scarpelli C."/>
            <person name="Weissenbach J."/>
            <person name="Salanoubat M."/>
            <person name="Quetier F."/>
            <person name="Yu Y."/>
            <person name="Kim H.R."/>
            <person name="Rambo T."/>
            <person name="Currie J."/>
            <person name="Collura K."/>
            <person name="Luo M."/>
            <person name="Yang T."/>
            <person name="Ammiraju J.S.S."/>
            <person name="Engler F."/>
            <person name="Soderlund C."/>
            <person name="Wing R.A."/>
            <person name="Palmer L.E."/>
            <person name="de la Bastide M."/>
            <person name="Spiegel L."/>
            <person name="Nascimento L."/>
            <person name="Zutavern T."/>
            <person name="O'Shaughnessy A."/>
            <person name="Dike S."/>
            <person name="Dedhia N."/>
            <person name="Preston R."/>
            <person name="Balija V."/>
            <person name="McCombie W.R."/>
            <person name="Chow T."/>
            <person name="Chen H."/>
            <person name="Chung M."/>
            <person name="Chen C."/>
            <person name="Shaw J."/>
            <person name="Wu H."/>
            <person name="Hsiao K."/>
            <person name="Chao Y."/>
            <person name="Chu M."/>
            <person name="Cheng C."/>
            <person name="Hour A."/>
            <person name="Lee P."/>
            <person name="Lin S."/>
            <person name="Lin Y."/>
            <person name="Liou J."/>
            <person name="Liu S."/>
            <person name="Hsing Y."/>
            <person name="Raghuvanshi S."/>
            <person name="Mohanty A."/>
            <person name="Bharti A.K."/>
            <person name="Gaur A."/>
            <person name="Gupta V."/>
            <person name="Kumar D."/>
            <person name="Ravi V."/>
            <person name="Vij S."/>
            <person name="Kapur A."/>
            <person name="Khurana P."/>
            <person name="Khurana P."/>
            <person name="Khurana J.P."/>
            <person name="Tyagi A.K."/>
            <person name="Gaikwad K."/>
            <person name="Singh A."/>
            <person name="Dalal V."/>
            <person name="Srivastava S."/>
            <person name="Dixit A."/>
            <person name="Pal A.K."/>
            <person name="Ghazi I.A."/>
            <person name="Yadav M."/>
            <person name="Pandit A."/>
            <person name="Bhargava A."/>
            <person name="Sureshbabu K."/>
            <person name="Batra K."/>
            <person name="Sharma T.R."/>
            <person name="Mohapatra T."/>
            <person name="Singh N.K."/>
            <person name="Messing J."/>
            <person name="Nelson A.B."/>
            <person name="Fuks G."/>
            <person name="Kavchok S."/>
            <person name="Keizer G."/>
            <person name="Linton E."/>
            <person name="Llaca V."/>
            <person name="Song R."/>
            <person name="Tanyolac B."/>
            <person name="Young S."/>
            <person name="Ho-Il K."/>
            <person name="Hahn J.H."/>
            <person name="Sangsakoo G."/>
            <person name="Vanavichit A."/>
            <person name="de Mattos Luiz.A.T."/>
            <person name="Zimmer P.D."/>
            <person name="Malone G."/>
            <person name="Dellagostin O."/>
            <person name="de Oliveira A.C."/>
            <person name="Bevan M."/>
            <person name="Bancroft I."/>
            <person name="Minx P."/>
            <person name="Cordum H."/>
            <person name="Wilson R."/>
            <person name="Cheng Z."/>
            <person name="Jin W."/>
            <person name="Jiang J."/>
            <person name="Leong S.A."/>
            <person name="Iwama H."/>
            <person name="Gojobori T."/>
            <person name="Itoh T."/>
            <person name="Niimura Y."/>
            <person name="Fujii Y."/>
            <person name="Habara T."/>
            <person name="Sakai H."/>
            <person name="Sato Y."/>
            <person name="Wilson G."/>
            <person name="Kumar K."/>
            <person name="McCouch S."/>
            <person name="Juretic N."/>
            <person name="Hoen D."/>
            <person name="Wright S."/>
            <person name="Bruskiewich R."/>
            <person name="Bureau T."/>
            <person name="Miyao A."/>
            <person name="Hirochika H."/>
            <person name="Nishikawa T."/>
            <person name="Kadowaki K."/>
            <person name="Sugiura M."/>
            <person name="Burr B."/>
            <person name="Sasaki T."/>
        </authorList>
    </citation>
    <scope>NUCLEOTIDE SEQUENCE [LARGE SCALE GENOMIC DNA]</scope>
    <source>
        <strain evidence="3">cv. Nipponbare</strain>
    </source>
</reference>
<name>Q6ZF07_ORYSJ</name>
<evidence type="ECO:0000256" key="1">
    <source>
        <dbReference type="SAM" id="MobiDB-lite"/>
    </source>
</evidence>
<sequence>MLVSFPFSLLFRRVRTAATSSPQAGRQRAPRPRQLARASAVVGGGKGRRRLEQAEGQRQGESTRLRRRQTAGERGRRGRAAARGRSRRRGGVSGCRRRSGPGDTRKKAPSRVRALA</sequence>
<dbReference type="AlphaFoldDB" id="Q6ZF07"/>
<reference evidence="3" key="2">
    <citation type="journal article" date="2008" name="Nucleic Acids Res.">
        <title>The rice annotation project database (RAP-DB): 2008 update.</title>
        <authorList>
            <consortium name="The rice annotation project (RAP)"/>
        </authorList>
    </citation>
    <scope>GENOME REANNOTATION</scope>
    <source>
        <strain evidence="3">cv. Nipponbare</strain>
    </source>
</reference>
<feature type="compositionally biased region" description="Basic residues" evidence="1">
    <location>
        <begin position="76"/>
        <end position="99"/>
    </location>
</feature>
<gene>
    <name evidence="2" type="primary">P0534H07.4</name>
</gene>
<dbReference type="Proteomes" id="UP000000763">
    <property type="component" value="Chromosome 7"/>
</dbReference>
<accession>Q6ZF07</accession>
<feature type="region of interest" description="Disordered" evidence="1">
    <location>
        <begin position="17"/>
        <end position="116"/>
    </location>
</feature>
<proteinExistence type="predicted"/>
<organism evidence="2 3">
    <name type="scientific">Oryza sativa subsp. japonica</name>
    <name type="common">Rice</name>
    <dbReference type="NCBI Taxonomy" id="39947"/>
    <lineage>
        <taxon>Eukaryota</taxon>
        <taxon>Viridiplantae</taxon>
        <taxon>Streptophyta</taxon>
        <taxon>Embryophyta</taxon>
        <taxon>Tracheophyta</taxon>
        <taxon>Spermatophyta</taxon>
        <taxon>Magnoliopsida</taxon>
        <taxon>Liliopsida</taxon>
        <taxon>Poales</taxon>
        <taxon>Poaceae</taxon>
        <taxon>BOP clade</taxon>
        <taxon>Oryzoideae</taxon>
        <taxon>Oryzeae</taxon>
        <taxon>Oryzinae</taxon>
        <taxon>Oryza</taxon>
        <taxon>Oryza sativa</taxon>
    </lineage>
</organism>
<feature type="compositionally biased region" description="Low complexity" evidence="1">
    <location>
        <begin position="22"/>
        <end position="40"/>
    </location>
</feature>
<protein>
    <submittedName>
        <fullName evidence="2">Uncharacterized protein</fullName>
    </submittedName>
</protein>
<evidence type="ECO:0000313" key="2">
    <source>
        <dbReference type="EMBL" id="BAC83424.1"/>
    </source>
</evidence>
<evidence type="ECO:0000313" key="3">
    <source>
        <dbReference type="Proteomes" id="UP000000763"/>
    </source>
</evidence>
<dbReference type="EMBL" id="AP004307">
    <property type="protein sequence ID" value="BAC83424.1"/>
    <property type="molecule type" value="Genomic_DNA"/>
</dbReference>